<feature type="region of interest" description="Disordered" evidence="7">
    <location>
        <begin position="418"/>
        <end position="489"/>
    </location>
</feature>
<dbReference type="SUPFAM" id="SSF52833">
    <property type="entry name" value="Thioredoxin-like"/>
    <property type="match status" value="1"/>
</dbReference>
<comment type="caution">
    <text evidence="9">The sequence shown here is derived from an EMBL/GenBank/DDBJ whole genome shotgun (WGS) entry which is preliminary data.</text>
</comment>
<feature type="compositionally biased region" description="Polar residues" evidence="7">
    <location>
        <begin position="431"/>
        <end position="445"/>
    </location>
</feature>
<keyword evidence="2" id="KW-0834">Unfolded protein response</keyword>
<feature type="compositionally biased region" description="Polar residues" evidence="7">
    <location>
        <begin position="147"/>
        <end position="160"/>
    </location>
</feature>
<feature type="non-terminal residue" evidence="9">
    <location>
        <position position="489"/>
    </location>
</feature>
<feature type="region of interest" description="Disordered" evidence="7">
    <location>
        <begin position="94"/>
        <end position="176"/>
    </location>
</feature>
<evidence type="ECO:0000259" key="8">
    <source>
        <dbReference type="PROSITE" id="PS50033"/>
    </source>
</evidence>
<evidence type="ECO:0000256" key="7">
    <source>
        <dbReference type="SAM" id="MobiDB-lite"/>
    </source>
</evidence>
<dbReference type="InterPro" id="IPR036249">
    <property type="entry name" value="Thioredoxin-like_sf"/>
</dbReference>
<feature type="compositionally biased region" description="Polar residues" evidence="7">
    <location>
        <begin position="479"/>
        <end position="489"/>
    </location>
</feature>
<evidence type="ECO:0000256" key="4">
    <source>
        <dbReference type="ARBA" id="ARBA00040925"/>
    </source>
</evidence>
<evidence type="ECO:0000256" key="3">
    <source>
        <dbReference type="ARBA" id="ARBA00038812"/>
    </source>
</evidence>
<dbReference type="PANTHER" id="PTHR46424">
    <property type="entry name" value="UBX DOMAIN-CONTAINING PROTEIN 4"/>
    <property type="match status" value="1"/>
</dbReference>
<dbReference type="GO" id="GO:0036503">
    <property type="term" value="P:ERAD pathway"/>
    <property type="evidence" value="ECO:0007669"/>
    <property type="project" value="TreeGrafter"/>
</dbReference>
<comment type="subcellular location">
    <subcellularLocation>
        <location evidence="1">Endoplasmic reticulum membrane</location>
        <topology evidence="1">Peripheral membrane protein</topology>
    </subcellularLocation>
</comment>
<feature type="compositionally biased region" description="Basic and acidic residues" evidence="7">
    <location>
        <begin position="453"/>
        <end position="472"/>
    </location>
</feature>
<organism evidence="9 10">
    <name type="scientific">Chordeiles acutipennis</name>
    <name type="common">Lesser nighthawk</name>
    <name type="synonym">Caprimulgus acutipennis</name>
    <dbReference type="NCBI Taxonomy" id="118183"/>
    <lineage>
        <taxon>Eukaryota</taxon>
        <taxon>Metazoa</taxon>
        <taxon>Chordata</taxon>
        <taxon>Craniata</taxon>
        <taxon>Vertebrata</taxon>
        <taxon>Euteleostomi</taxon>
        <taxon>Archelosauria</taxon>
        <taxon>Archosauria</taxon>
        <taxon>Dinosauria</taxon>
        <taxon>Saurischia</taxon>
        <taxon>Theropoda</taxon>
        <taxon>Coelurosauria</taxon>
        <taxon>Aves</taxon>
        <taxon>Neognathae</taxon>
        <taxon>Neoaves</taxon>
        <taxon>Strisores</taxon>
        <taxon>Caprimulgiformes</taxon>
        <taxon>Caprimulgidae</taxon>
        <taxon>Chordeilinae</taxon>
        <taxon>Chordeiles</taxon>
    </lineage>
</organism>
<feature type="non-terminal residue" evidence="9">
    <location>
        <position position="1"/>
    </location>
</feature>
<dbReference type="PANTHER" id="PTHR46424:SF1">
    <property type="entry name" value="UBX DOMAIN-CONTAINING PROTEIN 4"/>
    <property type="match status" value="1"/>
</dbReference>
<dbReference type="Pfam" id="PF00789">
    <property type="entry name" value="UBX"/>
    <property type="match status" value="1"/>
</dbReference>
<comment type="subunit">
    <text evidence="3">Directly interacts with VCP. Interacts with UBQLN1. Forms a complex with VCP and UBQLN1.</text>
</comment>
<dbReference type="GO" id="GO:0006986">
    <property type="term" value="P:response to unfolded protein"/>
    <property type="evidence" value="ECO:0007669"/>
    <property type="project" value="UniProtKB-KW"/>
</dbReference>
<dbReference type="EMBL" id="VXAQ01000025">
    <property type="protein sequence ID" value="NXL56137.1"/>
    <property type="molecule type" value="Genomic_DNA"/>
</dbReference>
<protein>
    <recommendedName>
        <fullName evidence="4">UBX domain-containing protein 4</fullName>
    </recommendedName>
    <alternativeName>
        <fullName evidence="5">UBX domain-containing protein 2</fullName>
    </alternativeName>
</protein>
<feature type="compositionally biased region" description="Low complexity" evidence="7">
    <location>
        <begin position="102"/>
        <end position="113"/>
    </location>
</feature>
<dbReference type="SUPFAM" id="SSF54236">
    <property type="entry name" value="Ubiquitin-like"/>
    <property type="match status" value="1"/>
</dbReference>
<sequence length="489" mass="54776">VLCFAGEDEQSTEMAARWEDEKVTEAASDGFVAIKIDTKSEACLQFSQIYPVVCVPSSFFIGDNGIPLEVIAGSVSVEELVARIHKVKQMHTVKGQPLENGSQSSPPCTSSQSDGAPENTQSRAAEFCDSPESVMTETIRLSAGNDGANSGQASQEASNSSDEHVSDAQPVNDLTLKVERITKKLEERREEKRKEEEQKEIKKEIERRKTGKEMLEYKRRQEEELTKRMLEERNREKAEEKAARERIRQQIAMDRAERAARFAKSKEEAEAAKAAALQAKQAEIEARKEASQKERSAIARIQFRLPDGSSFTNQFPSDARLEEARQFAAQTVGNAYGNFSLATMFPRREFTKEDYGRKLLELELAPSASVVLLPAGRPATSVVQASGSDLWKFLGTILYPLLAVWRFISNFLFTNPPPSQSAVRSAHQQDHSNPSTSSSVEQSRQAVRKRVVEKRGEDFKKEGKIYRLRTQDDGEDENNTWNGNSTQQM</sequence>
<dbReference type="InterPro" id="IPR029071">
    <property type="entry name" value="Ubiquitin-like_domsf"/>
</dbReference>
<evidence type="ECO:0000256" key="2">
    <source>
        <dbReference type="ARBA" id="ARBA00023230"/>
    </source>
</evidence>
<feature type="domain" description="UBX" evidence="8">
    <location>
        <begin position="294"/>
        <end position="372"/>
    </location>
</feature>
<dbReference type="CDD" id="cd16117">
    <property type="entry name" value="UBX_UBXN4"/>
    <property type="match status" value="1"/>
</dbReference>
<name>A0A7L0TN50_CHOAC</name>
<dbReference type="Gene3D" id="3.10.20.90">
    <property type="entry name" value="Phosphatidylinositol 3-kinase Catalytic Subunit, Chain A, domain 1"/>
    <property type="match status" value="1"/>
</dbReference>
<keyword evidence="10" id="KW-1185">Reference proteome</keyword>
<evidence type="ECO:0000313" key="10">
    <source>
        <dbReference type="Proteomes" id="UP000568556"/>
    </source>
</evidence>
<dbReference type="Proteomes" id="UP000568556">
    <property type="component" value="Unassembled WGS sequence"/>
</dbReference>
<dbReference type="SMART" id="SM00166">
    <property type="entry name" value="UBX"/>
    <property type="match status" value="1"/>
</dbReference>
<gene>
    <name evidence="9" type="primary">Ubxn4</name>
    <name evidence="9" type="ORF">CHOACU_R10930</name>
</gene>
<dbReference type="Gene3D" id="3.40.30.10">
    <property type="entry name" value="Glutaredoxin"/>
    <property type="match status" value="1"/>
</dbReference>
<dbReference type="AlphaFoldDB" id="A0A7L0TN50"/>
<evidence type="ECO:0000313" key="9">
    <source>
        <dbReference type="EMBL" id="NXL56137.1"/>
    </source>
</evidence>
<evidence type="ECO:0000256" key="6">
    <source>
        <dbReference type="ARBA" id="ARBA00046062"/>
    </source>
</evidence>
<accession>A0A7L0TN50</accession>
<proteinExistence type="predicted"/>
<dbReference type="GO" id="GO:0005789">
    <property type="term" value="C:endoplasmic reticulum membrane"/>
    <property type="evidence" value="ECO:0007669"/>
    <property type="project" value="UniProtKB-SubCell"/>
</dbReference>
<evidence type="ECO:0000256" key="1">
    <source>
        <dbReference type="ARBA" id="ARBA00004406"/>
    </source>
</evidence>
<dbReference type="InterPro" id="IPR001012">
    <property type="entry name" value="UBX_dom"/>
</dbReference>
<dbReference type="OrthoDB" id="2445133at2759"/>
<reference evidence="9 10" key="1">
    <citation type="submission" date="2019-09" db="EMBL/GenBank/DDBJ databases">
        <title>Bird 10,000 Genomes (B10K) Project - Family phase.</title>
        <authorList>
            <person name="Zhang G."/>
        </authorList>
    </citation>
    <scope>NUCLEOTIDE SEQUENCE [LARGE SCALE GENOMIC DNA]</scope>
    <source>
        <strain evidence="9">B10K-DU-008-62</strain>
        <tissue evidence="9">Mixed tissue sample</tissue>
    </source>
</reference>
<evidence type="ECO:0000256" key="5">
    <source>
        <dbReference type="ARBA" id="ARBA00041575"/>
    </source>
</evidence>
<dbReference type="PROSITE" id="PS50033">
    <property type="entry name" value="UBX"/>
    <property type="match status" value="1"/>
</dbReference>
<comment type="function">
    <text evidence="6">Involved in endoplasmic reticulum-associated protein degradation (ERAD). Acts as a platform to recruit both UBQLN1 and VCP to the ER during ERAD.</text>
</comment>